<dbReference type="InterPro" id="IPR015424">
    <property type="entry name" value="PyrdxlP-dep_Trfase"/>
</dbReference>
<accession>A0A1I0NB38</accession>
<organism evidence="8 9">
    <name type="scientific">Chryseobacterium wanjuense</name>
    <dbReference type="NCBI Taxonomy" id="356305"/>
    <lineage>
        <taxon>Bacteria</taxon>
        <taxon>Pseudomonadati</taxon>
        <taxon>Bacteroidota</taxon>
        <taxon>Flavobacteriia</taxon>
        <taxon>Flavobacteriales</taxon>
        <taxon>Weeksellaceae</taxon>
        <taxon>Chryseobacterium group</taxon>
        <taxon>Chryseobacterium</taxon>
    </lineage>
</organism>
<keyword evidence="9" id="KW-1185">Reference proteome</keyword>
<evidence type="ECO:0000313" key="9">
    <source>
        <dbReference type="Proteomes" id="UP000199469"/>
    </source>
</evidence>
<keyword evidence="3" id="KW-0210">Decarboxylase</keyword>
<keyword evidence="5 7" id="KW-0456">Lyase</keyword>
<dbReference type="InterPro" id="IPR002129">
    <property type="entry name" value="PyrdxlP-dep_de-COase"/>
</dbReference>
<feature type="modified residue" description="N6-(pyridoxal phosphate)lysine" evidence="6">
    <location>
        <position position="222"/>
    </location>
</feature>
<dbReference type="InterPro" id="IPR051151">
    <property type="entry name" value="Group_II_Decarboxylase"/>
</dbReference>
<comment type="cofactor">
    <cofactor evidence="1 6 7">
        <name>pyridoxal 5'-phosphate</name>
        <dbReference type="ChEBI" id="CHEBI:597326"/>
    </cofactor>
</comment>
<name>A0A1I0NB38_9FLAO</name>
<evidence type="ECO:0000256" key="1">
    <source>
        <dbReference type="ARBA" id="ARBA00001933"/>
    </source>
</evidence>
<dbReference type="GO" id="GO:0019752">
    <property type="term" value="P:carboxylic acid metabolic process"/>
    <property type="evidence" value="ECO:0007669"/>
    <property type="project" value="InterPro"/>
</dbReference>
<evidence type="ECO:0000256" key="5">
    <source>
        <dbReference type="ARBA" id="ARBA00023239"/>
    </source>
</evidence>
<dbReference type="GO" id="GO:0030170">
    <property type="term" value="F:pyridoxal phosphate binding"/>
    <property type="evidence" value="ECO:0007669"/>
    <property type="project" value="InterPro"/>
</dbReference>
<dbReference type="GO" id="GO:0016831">
    <property type="term" value="F:carboxy-lyase activity"/>
    <property type="evidence" value="ECO:0007669"/>
    <property type="project" value="UniProtKB-KW"/>
</dbReference>
<dbReference type="Gene3D" id="3.40.640.10">
    <property type="entry name" value="Type I PLP-dependent aspartate aminotransferase-like (Major domain)"/>
    <property type="match status" value="1"/>
</dbReference>
<sequence>MLDAYMHSLAEKASLSIGYPFATDFNYEELHSLLRYPLFNLGDPFMESNYGVNSFTMEREVIDFFADLFHAPKDNYSGYITSGGSESNLYGLYMARELHPNGIVYYSSDSHYSIPKSIRLLNMKSIEVGSTQNGEIDYDDLFLAVEQNRHLPAIIVANIGTTMTEAKDDLSKIRSILQKLVVESHYIHCDAALAGAYLPLLEGGSKFDFSNGADSIACSGHKFIGSPIPCGVVVVKKDNKERLSHYISYIESVDSTITGTRNGLSSVFLWYAIRHFGKEGLLQRAEECLSLAKYTYHRLLENNIDSYYNENAITVLFEKPSELLCQKWQLATKSGFSHLICMPGISKDQIDRFIEDVLNERENNKATF</sequence>
<dbReference type="SUPFAM" id="SSF53383">
    <property type="entry name" value="PLP-dependent transferases"/>
    <property type="match status" value="1"/>
</dbReference>
<keyword evidence="4 6" id="KW-0663">Pyridoxal phosphate</keyword>
<dbReference type="PROSITE" id="PS00392">
    <property type="entry name" value="DDC_GAD_HDC_YDC"/>
    <property type="match status" value="1"/>
</dbReference>
<evidence type="ECO:0000256" key="7">
    <source>
        <dbReference type="RuleBase" id="RU000382"/>
    </source>
</evidence>
<gene>
    <name evidence="8" type="ORF">SAMN05421841_0480</name>
</gene>
<evidence type="ECO:0000256" key="6">
    <source>
        <dbReference type="PIRSR" id="PIRSR602129-50"/>
    </source>
</evidence>
<proteinExistence type="inferred from homology"/>
<evidence type="ECO:0000313" key="8">
    <source>
        <dbReference type="EMBL" id="SEV98334.1"/>
    </source>
</evidence>
<evidence type="ECO:0000256" key="3">
    <source>
        <dbReference type="ARBA" id="ARBA00022793"/>
    </source>
</evidence>
<dbReference type="Pfam" id="PF00282">
    <property type="entry name" value="Pyridoxal_deC"/>
    <property type="match status" value="1"/>
</dbReference>
<comment type="similarity">
    <text evidence="2 7">Belongs to the group II decarboxylase family.</text>
</comment>
<dbReference type="PANTHER" id="PTHR46101">
    <property type="match status" value="1"/>
</dbReference>
<dbReference type="InterPro" id="IPR021115">
    <property type="entry name" value="Pyridoxal-P_BS"/>
</dbReference>
<reference evidence="9" key="1">
    <citation type="submission" date="2016-10" db="EMBL/GenBank/DDBJ databases">
        <authorList>
            <person name="Varghese N."/>
            <person name="Submissions S."/>
        </authorList>
    </citation>
    <scope>NUCLEOTIDE SEQUENCE [LARGE SCALE GENOMIC DNA]</scope>
    <source>
        <strain evidence="9">DSM 17724</strain>
    </source>
</reference>
<dbReference type="NCBIfam" id="NF002748">
    <property type="entry name" value="PRK02769.1"/>
    <property type="match status" value="1"/>
</dbReference>
<protein>
    <submittedName>
        <fullName evidence="8">L-histidine carboxy-lyase (Histamine-forming)</fullName>
    </submittedName>
</protein>
<evidence type="ECO:0000256" key="4">
    <source>
        <dbReference type="ARBA" id="ARBA00022898"/>
    </source>
</evidence>
<evidence type="ECO:0000256" key="2">
    <source>
        <dbReference type="ARBA" id="ARBA00009533"/>
    </source>
</evidence>
<dbReference type="PANTHER" id="PTHR46101:SF2">
    <property type="entry name" value="SERINE DECARBOXYLASE"/>
    <property type="match status" value="1"/>
</dbReference>
<dbReference type="EMBL" id="FOIU01000001">
    <property type="protein sequence ID" value="SEV98334.1"/>
    <property type="molecule type" value="Genomic_DNA"/>
</dbReference>
<dbReference type="STRING" id="356305.SAMN05421841_0480"/>
<dbReference type="InterPro" id="IPR015421">
    <property type="entry name" value="PyrdxlP-dep_Trfase_major"/>
</dbReference>
<dbReference type="AlphaFoldDB" id="A0A1I0NB38"/>
<dbReference type="Proteomes" id="UP000199469">
    <property type="component" value="Unassembled WGS sequence"/>
</dbReference>